<dbReference type="Pfam" id="PF04087">
    <property type="entry name" value="DUF389"/>
    <property type="match status" value="1"/>
</dbReference>
<dbReference type="Proteomes" id="UP001500399">
    <property type="component" value="Unassembled WGS sequence"/>
</dbReference>
<dbReference type="InterPro" id="IPR005240">
    <property type="entry name" value="DUF389"/>
</dbReference>
<feature type="transmembrane region" description="Helical" evidence="1">
    <location>
        <begin position="129"/>
        <end position="147"/>
    </location>
</feature>
<dbReference type="EMBL" id="BAAACR010000001">
    <property type="protein sequence ID" value="GAA0202173.1"/>
    <property type="molecule type" value="Genomic_DNA"/>
</dbReference>
<protein>
    <submittedName>
        <fullName evidence="2">TIGR00341 family protein</fullName>
    </submittedName>
</protein>
<proteinExistence type="predicted"/>
<accession>A0ABN0SVF5</accession>
<feature type="transmembrane region" description="Helical" evidence="1">
    <location>
        <begin position="57"/>
        <end position="79"/>
    </location>
</feature>
<feature type="transmembrane region" description="Helical" evidence="1">
    <location>
        <begin position="154"/>
        <end position="176"/>
    </location>
</feature>
<feature type="transmembrane region" description="Helical" evidence="1">
    <location>
        <begin position="91"/>
        <end position="109"/>
    </location>
</feature>
<dbReference type="PANTHER" id="PTHR20992:SF9">
    <property type="entry name" value="AT15442P-RELATED"/>
    <property type="match status" value="1"/>
</dbReference>
<gene>
    <name evidence="2" type="ORF">GCM10008919_01910</name>
</gene>
<keyword evidence="3" id="KW-1185">Reference proteome</keyword>
<reference evidence="2 3" key="1">
    <citation type="journal article" date="2019" name="Int. J. Syst. Evol. Microbiol.">
        <title>The Global Catalogue of Microorganisms (GCM) 10K type strain sequencing project: providing services to taxonomists for standard genome sequencing and annotation.</title>
        <authorList>
            <consortium name="The Broad Institute Genomics Platform"/>
            <consortium name="The Broad Institute Genome Sequencing Center for Infectious Disease"/>
            <person name="Wu L."/>
            <person name="Ma J."/>
        </authorList>
    </citation>
    <scope>NUCLEOTIDE SEQUENCE [LARGE SCALE GENOMIC DNA]</scope>
    <source>
        <strain evidence="2 3">JCM 8542</strain>
    </source>
</reference>
<sequence>MIWNKLNDFFDLHGDIASIQEITERINAGVRFRGTNLSVLMLAIFIASIGLNMNSTAVIIGAMLISPLMGSILGIGYGLARYDSTYIRSSAGSLLAQVVISVATSTLYFSLTPIDAPSSELLARTSPTIWDVLIAVFGGLAGIIGVTRKEGGNVIPGVAIATALMPPLCTAGYGIATGVMAYTVGALYLFFINSFFICLTAFIVLKIIDIPSKIERNSVEFSRQKRYLMAVAILVTLPSCFFAYQSVQENLENEQAKIYIEENFKALPHLAISYTLDSQKKTLTVFTITGISEDDLTGLTEKLHEKAHLRAFRLEVFSAEDREEMEAMIDQRLSEVRKSAIPSVQEQQTVTALKSAREESEKQGTYILDWNREAHIVFPQISRIAVGSVRAPAGTGDKSAALSETQIAFIYLQSDMDEASRARLTKWISDKAKNRVEVHFFPEVSATKENKGE</sequence>
<feature type="transmembrane region" description="Helical" evidence="1">
    <location>
        <begin position="182"/>
        <end position="205"/>
    </location>
</feature>
<evidence type="ECO:0000256" key="1">
    <source>
        <dbReference type="SAM" id="Phobius"/>
    </source>
</evidence>
<keyword evidence="1" id="KW-0812">Transmembrane</keyword>
<dbReference type="PANTHER" id="PTHR20992">
    <property type="entry name" value="AT15442P-RELATED"/>
    <property type="match status" value="1"/>
</dbReference>
<feature type="transmembrane region" description="Helical" evidence="1">
    <location>
        <begin position="34"/>
        <end position="51"/>
    </location>
</feature>
<keyword evidence="1" id="KW-1133">Transmembrane helix</keyword>
<evidence type="ECO:0000313" key="3">
    <source>
        <dbReference type="Proteomes" id="UP001500399"/>
    </source>
</evidence>
<dbReference type="RefSeq" id="WP_304988199.1">
    <property type="nucleotide sequence ID" value="NZ_BAAACR010000001.1"/>
</dbReference>
<keyword evidence="1" id="KW-0472">Membrane</keyword>
<name>A0ABN0SVF5_9FIRM</name>
<organism evidence="2 3">
    <name type="scientific">Selenomonas dianae</name>
    <dbReference type="NCBI Taxonomy" id="135079"/>
    <lineage>
        <taxon>Bacteria</taxon>
        <taxon>Bacillati</taxon>
        <taxon>Bacillota</taxon>
        <taxon>Negativicutes</taxon>
        <taxon>Selenomonadales</taxon>
        <taxon>Selenomonadaceae</taxon>
        <taxon>Selenomonas</taxon>
    </lineage>
</organism>
<comment type="caution">
    <text evidence="2">The sequence shown here is derived from an EMBL/GenBank/DDBJ whole genome shotgun (WGS) entry which is preliminary data.</text>
</comment>
<evidence type="ECO:0000313" key="2">
    <source>
        <dbReference type="EMBL" id="GAA0202173.1"/>
    </source>
</evidence>
<feature type="transmembrane region" description="Helical" evidence="1">
    <location>
        <begin position="226"/>
        <end position="244"/>
    </location>
</feature>